<evidence type="ECO:0000313" key="3">
    <source>
        <dbReference type="Proteomes" id="UP001607302"/>
    </source>
</evidence>
<dbReference type="Proteomes" id="UP001607302">
    <property type="component" value="Unassembled WGS sequence"/>
</dbReference>
<evidence type="ECO:0000313" key="2">
    <source>
        <dbReference type="EMBL" id="KAL2712716.1"/>
    </source>
</evidence>
<name>A0ABD1ZX04_VESSQ</name>
<keyword evidence="1" id="KW-0812">Transmembrane</keyword>
<proteinExistence type="predicted"/>
<keyword evidence="1" id="KW-0472">Membrane</keyword>
<sequence>MKYKCFINNLIFTYVYKISLLTLIRIRKILLLQVNTKRDYTFVNVLLLIHNNKTMAIVFKIKNIKTLCFIYQLQFCLNCKCQTKL</sequence>
<organism evidence="2 3">
    <name type="scientific">Vespula squamosa</name>
    <name type="common">Southern yellow jacket</name>
    <name type="synonym">Wasp</name>
    <dbReference type="NCBI Taxonomy" id="30214"/>
    <lineage>
        <taxon>Eukaryota</taxon>
        <taxon>Metazoa</taxon>
        <taxon>Ecdysozoa</taxon>
        <taxon>Arthropoda</taxon>
        <taxon>Hexapoda</taxon>
        <taxon>Insecta</taxon>
        <taxon>Pterygota</taxon>
        <taxon>Neoptera</taxon>
        <taxon>Endopterygota</taxon>
        <taxon>Hymenoptera</taxon>
        <taxon>Apocrita</taxon>
        <taxon>Aculeata</taxon>
        <taxon>Vespoidea</taxon>
        <taxon>Vespidae</taxon>
        <taxon>Vespinae</taxon>
        <taxon>Vespula</taxon>
    </lineage>
</organism>
<reference evidence="2 3" key="1">
    <citation type="journal article" date="2024" name="Ann. Entomol. Soc. Am.">
        <title>Genomic analyses of the southern and eastern yellowjacket wasps (Hymenoptera: Vespidae) reveal evolutionary signatures of social life.</title>
        <authorList>
            <person name="Catto M.A."/>
            <person name="Caine P.B."/>
            <person name="Orr S.E."/>
            <person name="Hunt B.G."/>
            <person name="Goodisman M.A.D."/>
        </authorList>
    </citation>
    <scope>NUCLEOTIDE SEQUENCE [LARGE SCALE GENOMIC DNA]</scope>
    <source>
        <strain evidence="2">233</strain>
        <tissue evidence="2">Head and thorax</tissue>
    </source>
</reference>
<evidence type="ECO:0000256" key="1">
    <source>
        <dbReference type="SAM" id="Phobius"/>
    </source>
</evidence>
<accession>A0ABD1ZX04</accession>
<feature type="transmembrane region" description="Helical" evidence="1">
    <location>
        <begin position="6"/>
        <end position="24"/>
    </location>
</feature>
<protein>
    <submittedName>
        <fullName evidence="2">Uncharacterized protein</fullName>
    </submittedName>
</protein>
<comment type="caution">
    <text evidence="2">The sequence shown here is derived from an EMBL/GenBank/DDBJ whole genome shotgun (WGS) entry which is preliminary data.</text>
</comment>
<gene>
    <name evidence="2" type="ORF">V1478_017671</name>
</gene>
<dbReference type="AlphaFoldDB" id="A0ABD1ZX04"/>
<keyword evidence="1" id="KW-1133">Transmembrane helix</keyword>
<keyword evidence="3" id="KW-1185">Reference proteome</keyword>
<dbReference type="EMBL" id="JAUDFV010000165">
    <property type="protein sequence ID" value="KAL2712716.1"/>
    <property type="molecule type" value="Genomic_DNA"/>
</dbReference>